<evidence type="ECO:0000313" key="7">
    <source>
        <dbReference type="EMBL" id="CAH1400988.1"/>
    </source>
</evidence>
<evidence type="ECO:0000256" key="3">
    <source>
        <dbReference type="ARBA" id="ARBA00022552"/>
    </source>
</evidence>
<protein>
    <recommendedName>
        <fullName evidence="6">Exoribonuclease phosphorolytic domain-containing protein</fullName>
    </recommendedName>
</protein>
<evidence type="ECO:0000313" key="8">
    <source>
        <dbReference type="Proteomes" id="UP001152798"/>
    </source>
</evidence>
<dbReference type="GO" id="GO:0071051">
    <property type="term" value="P:poly(A)-dependent snoRNA 3'-end processing"/>
    <property type="evidence" value="ECO:0007669"/>
    <property type="project" value="TreeGrafter"/>
</dbReference>
<keyword evidence="5" id="KW-0539">Nucleus</keyword>
<dbReference type="EMBL" id="OV725081">
    <property type="protein sequence ID" value="CAH1400988.1"/>
    <property type="molecule type" value="Genomic_DNA"/>
</dbReference>
<comment type="subcellular location">
    <subcellularLocation>
        <location evidence="1">Nucleus</location>
    </subcellularLocation>
</comment>
<evidence type="ECO:0000256" key="2">
    <source>
        <dbReference type="ARBA" id="ARBA00006678"/>
    </source>
</evidence>
<dbReference type="InterPro" id="IPR036345">
    <property type="entry name" value="ExoRNase_PH_dom2_sf"/>
</dbReference>
<dbReference type="Proteomes" id="UP001152798">
    <property type="component" value="Chromosome 5"/>
</dbReference>
<feature type="domain" description="Exoribonuclease phosphorolytic" evidence="6">
    <location>
        <begin position="9"/>
        <end position="127"/>
    </location>
</feature>
<keyword evidence="8" id="KW-1185">Reference proteome</keyword>
<dbReference type="SUPFAM" id="SSF54211">
    <property type="entry name" value="Ribosomal protein S5 domain 2-like"/>
    <property type="match status" value="1"/>
</dbReference>
<accession>A0A9P0MMM4</accession>
<dbReference type="AlphaFoldDB" id="A0A9P0MMM4"/>
<dbReference type="InterPro" id="IPR001247">
    <property type="entry name" value="ExoRNase_PH_dom1"/>
</dbReference>
<proteinExistence type="inferred from homology"/>
<reference evidence="7" key="1">
    <citation type="submission" date="2022-01" db="EMBL/GenBank/DDBJ databases">
        <authorList>
            <person name="King R."/>
        </authorList>
    </citation>
    <scope>NUCLEOTIDE SEQUENCE</scope>
</reference>
<dbReference type="SUPFAM" id="SSF55666">
    <property type="entry name" value="Ribonuclease PH domain 2-like"/>
    <property type="match status" value="1"/>
</dbReference>
<dbReference type="Gene3D" id="3.30.230.70">
    <property type="entry name" value="GHMP Kinase, N-terminal domain"/>
    <property type="match status" value="1"/>
</dbReference>
<organism evidence="7 8">
    <name type="scientific">Nezara viridula</name>
    <name type="common">Southern green stink bug</name>
    <name type="synonym">Cimex viridulus</name>
    <dbReference type="NCBI Taxonomy" id="85310"/>
    <lineage>
        <taxon>Eukaryota</taxon>
        <taxon>Metazoa</taxon>
        <taxon>Ecdysozoa</taxon>
        <taxon>Arthropoda</taxon>
        <taxon>Hexapoda</taxon>
        <taxon>Insecta</taxon>
        <taxon>Pterygota</taxon>
        <taxon>Neoptera</taxon>
        <taxon>Paraneoptera</taxon>
        <taxon>Hemiptera</taxon>
        <taxon>Heteroptera</taxon>
        <taxon>Panheteroptera</taxon>
        <taxon>Pentatomomorpha</taxon>
        <taxon>Pentatomoidea</taxon>
        <taxon>Pentatomidae</taxon>
        <taxon>Pentatominae</taxon>
        <taxon>Nezara</taxon>
    </lineage>
</organism>
<dbReference type="GO" id="GO:0003723">
    <property type="term" value="F:RNA binding"/>
    <property type="evidence" value="ECO:0007669"/>
    <property type="project" value="TreeGrafter"/>
</dbReference>
<dbReference type="PANTHER" id="PTHR11953:SF1">
    <property type="entry name" value="EXOSOME COMPLEX COMPONENT RRP46"/>
    <property type="match status" value="1"/>
</dbReference>
<dbReference type="OrthoDB" id="27298at2759"/>
<dbReference type="InterPro" id="IPR027408">
    <property type="entry name" value="PNPase/RNase_PH_dom_sf"/>
</dbReference>
<evidence type="ECO:0000259" key="6">
    <source>
        <dbReference type="Pfam" id="PF01138"/>
    </source>
</evidence>
<dbReference type="PANTHER" id="PTHR11953">
    <property type="entry name" value="EXOSOME COMPLEX COMPONENT"/>
    <property type="match status" value="1"/>
</dbReference>
<keyword evidence="3" id="KW-0698">rRNA processing</keyword>
<dbReference type="GO" id="GO:0016075">
    <property type="term" value="P:rRNA catabolic process"/>
    <property type="evidence" value="ECO:0007669"/>
    <property type="project" value="TreeGrafter"/>
</dbReference>
<dbReference type="CDD" id="cd11372">
    <property type="entry name" value="RNase_PH_RRP46"/>
    <property type="match status" value="1"/>
</dbReference>
<gene>
    <name evidence="7" type="ORF">NEZAVI_LOCUS10107</name>
</gene>
<evidence type="ECO:0000256" key="4">
    <source>
        <dbReference type="ARBA" id="ARBA00022835"/>
    </source>
</evidence>
<sequence>MEENSDLGARTMKCELNVLSKADGSAMLSQGNTVVLAALYGPLEVKHQKVQNDAIPVFVTYRSKSGRQGVYDKTIECIIQSSCEALIFAKPFCRHEISIVIQELQDSGSMLAAAINAACLAVINSGLEMSCLVAAVTCAVDGGNNFIIDPDKNVTEKAKIVITLGFENVKYNIVAAHVVGECSLEVYEKAVLICKSAVQHIFDYYKSIVKKYASTL</sequence>
<dbReference type="InterPro" id="IPR050080">
    <property type="entry name" value="RNase_PH"/>
</dbReference>
<dbReference type="GO" id="GO:0005730">
    <property type="term" value="C:nucleolus"/>
    <property type="evidence" value="ECO:0007669"/>
    <property type="project" value="TreeGrafter"/>
</dbReference>
<dbReference type="GO" id="GO:0034475">
    <property type="term" value="P:U4 snRNA 3'-end processing"/>
    <property type="evidence" value="ECO:0007669"/>
    <property type="project" value="TreeGrafter"/>
</dbReference>
<dbReference type="GO" id="GO:0000176">
    <property type="term" value="C:nuclear exosome (RNase complex)"/>
    <property type="evidence" value="ECO:0007669"/>
    <property type="project" value="TreeGrafter"/>
</dbReference>
<name>A0A9P0MMM4_NEZVI</name>
<evidence type="ECO:0000256" key="1">
    <source>
        <dbReference type="ARBA" id="ARBA00004123"/>
    </source>
</evidence>
<dbReference type="InterPro" id="IPR020568">
    <property type="entry name" value="Ribosomal_Su5_D2-typ_SF"/>
</dbReference>
<dbReference type="Pfam" id="PF01138">
    <property type="entry name" value="RNase_PH"/>
    <property type="match status" value="1"/>
</dbReference>
<dbReference type="GO" id="GO:0000177">
    <property type="term" value="C:cytoplasmic exosome (RNase complex)"/>
    <property type="evidence" value="ECO:0007669"/>
    <property type="project" value="TreeGrafter"/>
</dbReference>
<dbReference type="GO" id="GO:0071028">
    <property type="term" value="P:nuclear mRNA surveillance"/>
    <property type="evidence" value="ECO:0007669"/>
    <property type="project" value="TreeGrafter"/>
</dbReference>
<dbReference type="GO" id="GO:0006364">
    <property type="term" value="P:rRNA processing"/>
    <property type="evidence" value="ECO:0007669"/>
    <property type="project" value="UniProtKB-KW"/>
</dbReference>
<evidence type="ECO:0000256" key="5">
    <source>
        <dbReference type="ARBA" id="ARBA00023242"/>
    </source>
</evidence>
<comment type="similarity">
    <text evidence="2">Belongs to the RNase PH family.</text>
</comment>
<keyword evidence="4" id="KW-0271">Exosome</keyword>